<keyword evidence="7" id="KW-1185">Reference proteome</keyword>
<evidence type="ECO:0000313" key="6">
    <source>
        <dbReference type="EMBL" id="WNF33809.1"/>
    </source>
</evidence>
<dbReference type="PANTHER" id="PTHR32114:SF2">
    <property type="entry name" value="ABC TRANSPORTER ABCH.3"/>
    <property type="match status" value="1"/>
</dbReference>
<sequence length="516" mass="58845">MKIKFVNLRLHNFKSHRDLSIEFGDKIQITGENATGKSSIFESISWTLYGTDPLGSKLDPTPITYEADETFVSLLINVDGKEVLLGRELKKGKTKYFINEVPSKATEFNELLEKLFDKDLFLSLFNPSYFPSLHWEKQRSMLLKYVTAPANKEVLKELPEEQAKVLSELLKKHSLDDIEKVHKENKNKKDKAYIAAQSRTKTLKEQLEEQAPTVPLDSLNAELSALKKKRAEIEKITDATGETNARINVLQGQINALLRERDQLKEDFSIIKAEKIEDTCRVCKQPLQGDAVTAAEQEKQARMDRIKQQFDEVVAKRKELEAELQSLEYIDVSEQLSKVREIQEQIYQIEAEINKHKQFELLQKQVEQAQADEKETLESLNNSIFVLDSVKAFRAKEAEIQAGKVQELFDNLSIKLFEELKNGEIKPTFEIEMDGKPYRKLSLSEGIRAGLELRDVLSRQSGVITPVFVDNAESITSFKQPVGQLIISRVVAGQELKIESETSKSDEITVDIEVIE</sequence>
<dbReference type="Gene3D" id="3.40.50.300">
    <property type="entry name" value="P-loop containing nucleotide triphosphate hydrolases"/>
    <property type="match status" value="1"/>
</dbReference>
<dbReference type="InterPro" id="IPR027417">
    <property type="entry name" value="P-loop_NTPase"/>
</dbReference>
<gene>
    <name evidence="6" type="ORF">RI196_03745</name>
</gene>
<reference evidence="6 7" key="1">
    <citation type="submission" date="2023-09" db="EMBL/GenBank/DDBJ databases">
        <title>Different Types of Thermotolerant Ring-Cleaving Dioxygenases derived from Aeribacillus composti HB-1 applied for multiple aromatic hydrocarbons removal.</title>
        <authorList>
            <person name="Cao L."/>
            <person name="Li M."/>
            <person name="Ma T."/>
        </authorList>
    </citation>
    <scope>NUCLEOTIDE SEQUENCE [LARGE SCALE GENOMIC DNA]</scope>
    <source>
        <strain evidence="6 7">HB-1</strain>
    </source>
</reference>
<dbReference type="Gene3D" id="1.10.287.510">
    <property type="entry name" value="Helix hairpin bin"/>
    <property type="match status" value="1"/>
</dbReference>
<evidence type="ECO:0000256" key="3">
    <source>
        <dbReference type="ARBA" id="ARBA00013368"/>
    </source>
</evidence>
<dbReference type="PANTHER" id="PTHR32114">
    <property type="entry name" value="ABC TRANSPORTER ABCH.3"/>
    <property type="match status" value="1"/>
</dbReference>
<protein>
    <recommendedName>
        <fullName evidence="3">Nuclease SbcCD subunit C</fullName>
    </recommendedName>
</protein>
<evidence type="ECO:0000259" key="5">
    <source>
        <dbReference type="Pfam" id="PF13476"/>
    </source>
</evidence>
<keyword evidence="4" id="KW-0175">Coiled coil</keyword>
<dbReference type="InterPro" id="IPR038729">
    <property type="entry name" value="Rad50/SbcC_AAA"/>
</dbReference>
<dbReference type="GeneID" id="301125059"/>
<proteinExistence type="inferred from homology"/>
<feature type="coiled-coil region" evidence="4">
    <location>
        <begin position="216"/>
        <end position="274"/>
    </location>
</feature>
<comment type="similarity">
    <text evidence="1">Belongs to the SMC family. SbcC subfamily.</text>
</comment>
<evidence type="ECO:0000256" key="4">
    <source>
        <dbReference type="SAM" id="Coils"/>
    </source>
</evidence>
<evidence type="ECO:0000313" key="7">
    <source>
        <dbReference type="Proteomes" id="UP001303701"/>
    </source>
</evidence>
<dbReference type="RefSeq" id="WP_311066919.1">
    <property type="nucleotide sequence ID" value="NZ_CP134501.1"/>
</dbReference>
<evidence type="ECO:0000256" key="1">
    <source>
        <dbReference type="ARBA" id="ARBA00006930"/>
    </source>
</evidence>
<dbReference type="EMBL" id="CP134501">
    <property type="protein sequence ID" value="WNF33809.1"/>
    <property type="molecule type" value="Genomic_DNA"/>
</dbReference>
<dbReference type="Pfam" id="PF13476">
    <property type="entry name" value="AAA_23"/>
    <property type="match status" value="1"/>
</dbReference>
<name>A0ABY9WE72_9BACI</name>
<organism evidence="6 7">
    <name type="scientific">Aeribacillus composti</name>
    <dbReference type="NCBI Taxonomy" id="1868734"/>
    <lineage>
        <taxon>Bacteria</taxon>
        <taxon>Bacillati</taxon>
        <taxon>Bacillota</taxon>
        <taxon>Bacilli</taxon>
        <taxon>Bacillales</taxon>
        <taxon>Bacillaceae</taxon>
        <taxon>Aeribacillus</taxon>
    </lineage>
</organism>
<comment type="subunit">
    <text evidence="2">Heterodimer of SbcC and SbcD.</text>
</comment>
<dbReference type="SUPFAM" id="SSF52540">
    <property type="entry name" value="P-loop containing nucleoside triphosphate hydrolases"/>
    <property type="match status" value="1"/>
</dbReference>
<evidence type="ECO:0000256" key="2">
    <source>
        <dbReference type="ARBA" id="ARBA00011322"/>
    </source>
</evidence>
<accession>A0ABY9WE72</accession>
<dbReference type="Proteomes" id="UP001303701">
    <property type="component" value="Chromosome"/>
</dbReference>
<feature type="domain" description="Rad50/SbcC-type AAA" evidence="5">
    <location>
        <begin position="8"/>
        <end position="235"/>
    </location>
</feature>
<feature type="coiled-coil region" evidence="4">
    <location>
        <begin position="303"/>
        <end position="330"/>
    </location>
</feature>